<evidence type="ECO:0000259" key="1">
    <source>
        <dbReference type="PROSITE" id="PS51677"/>
    </source>
</evidence>
<keyword evidence="3" id="KW-1185">Reference proteome</keyword>
<sequence length="238" mass="26201">MNAGRGPVTRLPSHLCAQALHYLLFAYRGGQLLRRRPTLGSHRWPAFGNPGDGITLTIDDGPHPTWTPPMLDLLDAHGVRATFFLIGDRVREHPELARRVLAAGHLIGNHSMTHPQPFAALPRPMLRAEIDRTQREIEDATGITPRLFRAPGGNWSPAVLRTTADSGLTPVDWTVNPSDWRSPGVERITRTLSRTRPGQIILCHDGGGDRSQTLAALTAVIPRLIGRGLRFVTVAEDR</sequence>
<protein>
    <submittedName>
        <fullName evidence="2">Chitooligosaccharide deacetylase NodB</fullName>
    </submittedName>
</protein>
<dbReference type="InterPro" id="IPR050248">
    <property type="entry name" value="Polysacc_deacetylase_ArnD"/>
</dbReference>
<evidence type="ECO:0000313" key="3">
    <source>
        <dbReference type="Proteomes" id="UP000647017"/>
    </source>
</evidence>
<dbReference type="PROSITE" id="PS51677">
    <property type="entry name" value="NODB"/>
    <property type="match status" value="1"/>
</dbReference>
<dbReference type="PANTHER" id="PTHR10587">
    <property type="entry name" value="GLYCOSYL TRANSFERASE-RELATED"/>
    <property type="match status" value="1"/>
</dbReference>
<dbReference type="CDD" id="cd10917">
    <property type="entry name" value="CE4_NodB_like_6s_7s"/>
    <property type="match status" value="1"/>
</dbReference>
<dbReference type="InterPro" id="IPR011330">
    <property type="entry name" value="Glyco_hydro/deAcase_b/a-brl"/>
</dbReference>
<dbReference type="Pfam" id="PF01522">
    <property type="entry name" value="Polysacc_deac_1"/>
    <property type="match status" value="1"/>
</dbReference>
<proteinExistence type="predicted"/>
<dbReference type="PANTHER" id="PTHR10587:SF137">
    <property type="entry name" value="4-DEOXY-4-FORMAMIDO-L-ARABINOSE-PHOSPHOUNDECAPRENOL DEFORMYLASE ARND-RELATED"/>
    <property type="match status" value="1"/>
</dbReference>
<dbReference type="Proteomes" id="UP000647017">
    <property type="component" value="Unassembled WGS sequence"/>
</dbReference>
<gene>
    <name evidence="2" type="ORF">Van01_29240</name>
</gene>
<accession>A0ABQ4HVQ1</accession>
<name>A0ABQ4HVQ1_9ACTN</name>
<comment type="caution">
    <text evidence="2">The sequence shown here is derived from an EMBL/GenBank/DDBJ whole genome shotgun (WGS) entry which is preliminary data.</text>
</comment>
<dbReference type="EMBL" id="BOOZ01000014">
    <property type="protein sequence ID" value="GIJ09710.1"/>
    <property type="molecule type" value="Genomic_DNA"/>
</dbReference>
<organism evidence="2 3">
    <name type="scientific">Micromonospora andamanensis</name>
    <dbReference type="NCBI Taxonomy" id="1287068"/>
    <lineage>
        <taxon>Bacteria</taxon>
        <taxon>Bacillati</taxon>
        <taxon>Actinomycetota</taxon>
        <taxon>Actinomycetes</taxon>
        <taxon>Micromonosporales</taxon>
        <taxon>Micromonosporaceae</taxon>
        <taxon>Micromonospora</taxon>
    </lineage>
</organism>
<dbReference type="SUPFAM" id="SSF88713">
    <property type="entry name" value="Glycoside hydrolase/deacetylase"/>
    <property type="match status" value="1"/>
</dbReference>
<dbReference type="Gene3D" id="3.20.20.370">
    <property type="entry name" value="Glycoside hydrolase/deacetylase"/>
    <property type="match status" value="1"/>
</dbReference>
<dbReference type="RefSeq" id="WP_204007075.1">
    <property type="nucleotide sequence ID" value="NZ_BOOZ01000014.1"/>
</dbReference>
<evidence type="ECO:0000313" key="2">
    <source>
        <dbReference type="EMBL" id="GIJ09710.1"/>
    </source>
</evidence>
<feature type="domain" description="NodB homology" evidence="1">
    <location>
        <begin position="52"/>
        <end position="232"/>
    </location>
</feature>
<dbReference type="InterPro" id="IPR002509">
    <property type="entry name" value="NODB_dom"/>
</dbReference>
<reference evidence="2 3" key="1">
    <citation type="submission" date="2021-01" db="EMBL/GenBank/DDBJ databases">
        <title>Whole genome shotgun sequence of Verrucosispora andamanensis NBRC 109075.</title>
        <authorList>
            <person name="Komaki H."/>
            <person name="Tamura T."/>
        </authorList>
    </citation>
    <scope>NUCLEOTIDE SEQUENCE [LARGE SCALE GENOMIC DNA]</scope>
    <source>
        <strain evidence="2 3">NBRC 109075</strain>
    </source>
</reference>